<dbReference type="InterPro" id="IPR051083">
    <property type="entry name" value="GrpII_Intron_Splice-Mob/Def"/>
</dbReference>
<proteinExistence type="predicted"/>
<protein>
    <submittedName>
        <fullName evidence="2">Group II intron reverse transcriptase/maturase</fullName>
        <ecNumber evidence="2">2.7.7.49</ecNumber>
    </submittedName>
</protein>
<dbReference type="GO" id="GO:0008270">
    <property type="term" value="F:zinc ion binding"/>
    <property type="evidence" value="ECO:0007669"/>
    <property type="project" value="InterPro"/>
</dbReference>
<dbReference type="InterPro" id="IPR043502">
    <property type="entry name" value="DNA/RNA_pol_sf"/>
</dbReference>
<organism evidence="2 3">
    <name type="scientific">Candidatus Ornithomonoglobus intestinigallinarum</name>
    <dbReference type="NCBI Taxonomy" id="2840894"/>
    <lineage>
        <taxon>Bacteria</taxon>
        <taxon>Bacillati</taxon>
        <taxon>Bacillota</taxon>
        <taxon>Clostridia</taxon>
        <taxon>Candidatus Ornithomonoglobus</taxon>
    </lineage>
</organism>
<dbReference type="Pfam" id="PF00078">
    <property type="entry name" value="RVT_1"/>
    <property type="match status" value="1"/>
</dbReference>
<dbReference type="GO" id="GO:0004519">
    <property type="term" value="F:endonuclease activity"/>
    <property type="evidence" value="ECO:0007669"/>
    <property type="project" value="InterPro"/>
</dbReference>
<dbReference type="SUPFAM" id="SSF56672">
    <property type="entry name" value="DNA/RNA polymerases"/>
    <property type="match status" value="1"/>
</dbReference>
<dbReference type="EC" id="2.7.7.49" evidence="2"/>
<reference evidence="2" key="1">
    <citation type="submission" date="2020-10" db="EMBL/GenBank/DDBJ databases">
        <authorList>
            <person name="Gilroy R."/>
        </authorList>
    </citation>
    <scope>NUCLEOTIDE SEQUENCE</scope>
    <source>
        <strain evidence="2">CHK181-108</strain>
    </source>
</reference>
<dbReference type="Proteomes" id="UP000824165">
    <property type="component" value="Unassembled WGS sequence"/>
</dbReference>
<dbReference type="Gene3D" id="1.10.30.50">
    <property type="match status" value="1"/>
</dbReference>
<dbReference type="CDD" id="cd00085">
    <property type="entry name" value="HNHc"/>
    <property type="match status" value="1"/>
</dbReference>
<evidence type="ECO:0000313" key="2">
    <source>
        <dbReference type="EMBL" id="HIT84872.1"/>
    </source>
</evidence>
<dbReference type="InterPro" id="IPR030931">
    <property type="entry name" value="Group_II_RT_mat"/>
</dbReference>
<dbReference type="GO" id="GO:0003964">
    <property type="term" value="F:RNA-directed DNA polymerase activity"/>
    <property type="evidence" value="ECO:0007669"/>
    <property type="project" value="UniProtKB-KW"/>
</dbReference>
<dbReference type="NCBIfam" id="TIGR04416">
    <property type="entry name" value="group_II_RT_mat"/>
    <property type="match status" value="1"/>
</dbReference>
<dbReference type="PANTHER" id="PTHR34047:SF8">
    <property type="entry name" value="PROTEIN YKFC"/>
    <property type="match status" value="1"/>
</dbReference>
<evidence type="ECO:0000259" key="1">
    <source>
        <dbReference type="PROSITE" id="PS50878"/>
    </source>
</evidence>
<dbReference type="InterPro" id="IPR000477">
    <property type="entry name" value="RT_dom"/>
</dbReference>
<dbReference type="Pfam" id="PF01844">
    <property type="entry name" value="HNH"/>
    <property type="match status" value="1"/>
</dbReference>
<sequence>MQRTQDDLYKRSLKNQNFIKLMDIIQCDENIMLAYRNIKRNGGSQTPGTDGKTIENLEKLSPEQLTQYVRNRLKWYKPQSVRRVEIPKGNGKPRPLGIPTIADRLIQQCFLQVLEPICEAKFHDRSYGFRPLRSAQNAMAVYYKLIQQMDLFYVVDVDIKGFFDNISHGKLLRQMWAIGIRDKKVISIISAMLKAEVAGIGFPEKGTPQGGIISPLLANIVLNELDWWISDQWQTFELRKQYSTQLNPNGTPKQGFRLRAMRDYTNLKEGWLVRYADDFKIVCRTRADAEKWFYAVRLWLKEQLKLDINPEKSKIVNLCKKYSEFLGLKVKAVRKGNKPRCKEPTPRYVVKSHICDKALKRISQTANGRIHDILEAGSGSALIRAVGRYNAFVMGMHNYYQMATHVACDVNSIDYQVFRTFELRTHTKLKRYVSGEGNQYIKDRYGKSSRLKEWRGRPIVPISYVQTVPPKLKRVDVNPYTPEGRAAIHKNLRGIDVTVLHYLMRNPVMGQSMEYNDNRLSLFCGQYGKCAITGVDLQIGDIHCHHIIHRTQGGTDRYENLMLVTVDVHRLLHATQENTIQALLKKLNLTSKQKAKLNYYREKAGLMGV</sequence>
<dbReference type="AlphaFoldDB" id="A0A9D1KQS1"/>
<keyword evidence="2" id="KW-0808">Transferase</keyword>
<dbReference type="InterPro" id="IPR002711">
    <property type="entry name" value="HNH"/>
</dbReference>
<dbReference type="SMART" id="SM00507">
    <property type="entry name" value="HNHc"/>
    <property type="match status" value="1"/>
</dbReference>
<dbReference type="EMBL" id="DVLU01000028">
    <property type="protein sequence ID" value="HIT84872.1"/>
    <property type="molecule type" value="Genomic_DNA"/>
</dbReference>
<keyword evidence="2" id="KW-0695">RNA-directed DNA polymerase</keyword>
<dbReference type="PROSITE" id="PS50878">
    <property type="entry name" value="RT_POL"/>
    <property type="match status" value="1"/>
</dbReference>
<dbReference type="InterPro" id="IPR003615">
    <property type="entry name" value="HNH_nuc"/>
</dbReference>
<evidence type="ECO:0000313" key="3">
    <source>
        <dbReference type="Proteomes" id="UP000824165"/>
    </source>
</evidence>
<keyword evidence="2" id="KW-0548">Nucleotidyltransferase</keyword>
<accession>A0A9D1KQS1</accession>
<comment type="caution">
    <text evidence="2">The sequence shown here is derived from an EMBL/GenBank/DDBJ whole genome shotgun (WGS) entry which is preliminary data.</text>
</comment>
<name>A0A9D1KQS1_9FIRM</name>
<dbReference type="CDD" id="cd01651">
    <property type="entry name" value="RT_G2_intron"/>
    <property type="match status" value="1"/>
</dbReference>
<dbReference type="GO" id="GO:0003676">
    <property type="term" value="F:nucleic acid binding"/>
    <property type="evidence" value="ECO:0007669"/>
    <property type="project" value="InterPro"/>
</dbReference>
<dbReference type="PANTHER" id="PTHR34047">
    <property type="entry name" value="NUCLEAR INTRON MATURASE 1, MITOCHONDRIAL-RELATED"/>
    <property type="match status" value="1"/>
</dbReference>
<feature type="domain" description="Reverse transcriptase" evidence="1">
    <location>
        <begin position="67"/>
        <end position="330"/>
    </location>
</feature>
<reference evidence="2" key="2">
    <citation type="journal article" date="2021" name="PeerJ">
        <title>Extensive microbial diversity within the chicken gut microbiome revealed by metagenomics and culture.</title>
        <authorList>
            <person name="Gilroy R."/>
            <person name="Ravi A."/>
            <person name="Getino M."/>
            <person name="Pursley I."/>
            <person name="Horton D.L."/>
            <person name="Alikhan N.F."/>
            <person name="Baker D."/>
            <person name="Gharbi K."/>
            <person name="Hall N."/>
            <person name="Watson M."/>
            <person name="Adriaenssens E.M."/>
            <person name="Foster-Nyarko E."/>
            <person name="Jarju S."/>
            <person name="Secka A."/>
            <person name="Antonio M."/>
            <person name="Oren A."/>
            <person name="Chaudhuri R.R."/>
            <person name="La Ragione R."/>
            <person name="Hildebrand F."/>
            <person name="Pallen M.J."/>
        </authorList>
    </citation>
    <scope>NUCLEOTIDE SEQUENCE</scope>
    <source>
        <strain evidence="2">CHK181-108</strain>
    </source>
</reference>
<gene>
    <name evidence="2" type="primary">ltrA</name>
    <name evidence="2" type="ORF">IAA60_03075</name>
</gene>